<dbReference type="HAMAP" id="MF_00061">
    <property type="entry name" value="IspE"/>
    <property type="match status" value="1"/>
</dbReference>
<evidence type="ECO:0000256" key="3">
    <source>
        <dbReference type="ARBA" id="ARBA00017473"/>
    </source>
</evidence>
<sequence length="321" mass="35742">MKNQPSAAVLTENTFSFPSPAKLNLFLYINAKRPDNYHELQTLFQFLDYGDQLDIRLRSDGEIRLSPAIEGLKNEDNLIYRAAKILQQATATSYGADIHLHKVLPMGGGVGGGSSNAATALLALNYLWQTHLPISKLARLGLSLGADVPIFIHGKAAFAEGVGEKITYCEPPEKWFVVLKPEVAISTRDIFLAPDLPRNTPKKSLTQRLNEQYANDCEKIVRKHYPEVEELFNWLLKYAPARLTGTGACVFAEFDNEQSARNLFNMKPQKFSGFVARGQNISPLHIMLQNLMQAQSPLTDGADSLNPNHNPTPEVPKHARY</sequence>
<comment type="pathway">
    <text evidence="10">Isoprenoid biosynthesis; isopentenyl diphosphate biosynthesis via DXP pathway; isopentenyl diphosphate from 1-deoxy-D-xylulose 5-phosphate: step 3/6.</text>
</comment>
<protein>
    <recommendedName>
        <fullName evidence="3 10">4-diphosphocytidyl-2-C-methyl-D-erythritol kinase</fullName>
        <shortName evidence="10">CMK</shortName>
        <ecNumber evidence="2 10">2.7.1.148</ecNumber>
    </recommendedName>
    <alternativeName>
        <fullName evidence="9 10">4-(cytidine-5'-diphospho)-2-C-methyl-D-erythritol kinase</fullName>
    </alternativeName>
</protein>
<dbReference type="GO" id="GO:0019288">
    <property type="term" value="P:isopentenyl diphosphate biosynthetic process, methylerythritol 4-phosphate pathway"/>
    <property type="evidence" value="ECO:0007669"/>
    <property type="project" value="UniProtKB-UniRule"/>
</dbReference>
<dbReference type="AlphaFoldDB" id="A0A4R6V7F7"/>
<feature type="domain" description="GHMP kinase N-terminal" evidence="12">
    <location>
        <begin position="77"/>
        <end position="155"/>
    </location>
</feature>
<dbReference type="InterPro" id="IPR036554">
    <property type="entry name" value="GHMP_kinase_C_sf"/>
</dbReference>
<evidence type="ECO:0000256" key="2">
    <source>
        <dbReference type="ARBA" id="ARBA00012052"/>
    </source>
</evidence>
<comment type="catalytic activity">
    <reaction evidence="10">
        <text>4-CDP-2-C-methyl-D-erythritol + ATP = 4-CDP-2-C-methyl-D-erythritol 2-phosphate + ADP + H(+)</text>
        <dbReference type="Rhea" id="RHEA:18437"/>
        <dbReference type="ChEBI" id="CHEBI:15378"/>
        <dbReference type="ChEBI" id="CHEBI:30616"/>
        <dbReference type="ChEBI" id="CHEBI:57823"/>
        <dbReference type="ChEBI" id="CHEBI:57919"/>
        <dbReference type="ChEBI" id="CHEBI:456216"/>
        <dbReference type="EC" id="2.7.1.148"/>
    </reaction>
</comment>
<evidence type="ECO:0000256" key="8">
    <source>
        <dbReference type="ARBA" id="ARBA00023229"/>
    </source>
</evidence>
<dbReference type="Pfam" id="PF00288">
    <property type="entry name" value="GHMP_kinases_N"/>
    <property type="match status" value="1"/>
</dbReference>
<dbReference type="NCBIfam" id="TIGR00154">
    <property type="entry name" value="ispE"/>
    <property type="match status" value="1"/>
</dbReference>
<name>A0A4R6V7F7_9PAST</name>
<evidence type="ECO:0000256" key="1">
    <source>
        <dbReference type="ARBA" id="ARBA00009684"/>
    </source>
</evidence>
<evidence type="ECO:0000313" key="14">
    <source>
        <dbReference type="EMBL" id="TDQ57029.1"/>
    </source>
</evidence>
<evidence type="ECO:0000313" key="15">
    <source>
        <dbReference type="Proteomes" id="UP000295657"/>
    </source>
</evidence>
<feature type="active site" evidence="10">
    <location>
        <position position="147"/>
    </location>
</feature>
<comment type="similarity">
    <text evidence="1 10">Belongs to the GHMP kinase family. IspE subfamily.</text>
</comment>
<dbReference type="PANTHER" id="PTHR43527">
    <property type="entry name" value="4-DIPHOSPHOCYTIDYL-2-C-METHYL-D-ERYTHRITOL KINASE, CHLOROPLASTIC"/>
    <property type="match status" value="1"/>
</dbReference>
<feature type="domain" description="GHMP kinase C-terminal" evidence="13">
    <location>
        <begin position="209"/>
        <end position="265"/>
    </location>
</feature>
<evidence type="ECO:0000256" key="9">
    <source>
        <dbReference type="ARBA" id="ARBA00032554"/>
    </source>
</evidence>
<dbReference type="OrthoDB" id="9809438at2"/>
<keyword evidence="5 10" id="KW-0547">Nucleotide-binding</keyword>
<comment type="caution">
    <text evidence="14">The sequence shown here is derived from an EMBL/GenBank/DDBJ whole genome shotgun (WGS) entry which is preliminary data.</text>
</comment>
<dbReference type="InterPro" id="IPR020568">
    <property type="entry name" value="Ribosomal_Su5_D2-typ_SF"/>
</dbReference>
<gene>
    <name evidence="10" type="primary">ispE</name>
    <name evidence="14" type="ORF">EDC45_1699</name>
</gene>
<keyword evidence="15" id="KW-1185">Reference proteome</keyword>
<dbReference type="PIRSF" id="PIRSF010376">
    <property type="entry name" value="IspE"/>
    <property type="match status" value="1"/>
</dbReference>
<keyword evidence="8 10" id="KW-0414">Isoprene biosynthesis</keyword>
<evidence type="ECO:0000259" key="13">
    <source>
        <dbReference type="Pfam" id="PF08544"/>
    </source>
</evidence>
<dbReference type="Gene3D" id="3.30.70.890">
    <property type="entry name" value="GHMP kinase, C-terminal domain"/>
    <property type="match status" value="1"/>
</dbReference>
<dbReference type="Proteomes" id="UP000295657">
    <property type="component" value="Unassembled WGS sequence"/>
</dbReference>
<dbReference type="EMBL" id="SNYQ01000007">
    <property type="protein sequence ID" value="TDQ57029.1"/>
    <property type="molecule type" value="Genomic_DNA"/>
</dbReference>
<feature type="binding site" evidence="10">
    <location>
        <begin position="105"/>
        <end position="115"/>
    </location>
    <ligand>
        <name>ATP</name>
        <dbReference type="ChEBI" id="CHEBI:30616"/>
    </ligand>
</feature>
<dbReference type="InterPro" id="IPR014721">
    <property type="entry name" value="Ribsml_uS5_D2-typ_fold_subgr"/>
</dbReference>
<evidence type="ECO:0000259" key="12">
    <source>
        <dbReference type="Pfam" id="PF00288"/>
    </source>
</evidence>
<dbReference type="InterPro" id="IPR006204">
    <property type="entry name" value="GHMP_kinase_N_dom"/>
</dbReference>
<dbReference type="UniPathway" id="UPA00056">
    <property type="reaction ID" value="UER00094"/>
</dbReference>
<feature type="active site" evidence="10">
    <location>
        <position position="22"/>
    </location>
</feature>
<accession>A0A4R6V7F7</accession>
<evidence type="ECO:0000256" key="10">
    <source>
        <dbReference type="HAMAP-Rule" id="MF_00061"/>
    </source>
</evidence>
<dbReference type="GO" id="GO:0005524">
    <property type="term" value="F:ATP binding"/>
    <property type="evidence" value="ECO:0007669"/>
    <property type="project" value="UniProtKB-UniRule"/>
</dbReference>
<dbReference type="GO" id="GO:0050515">
    <property type="term" value="F:4-(cytidine 5'-diphospho)-2-C-methyl-D-erythritol kinase activity"/>
    <property type="evidence" value="ECO:0007669"/>
    <property type="project" value="UniProtKB-UniRule"/>
</dbReference>
<evidence type="ECO:0000256" key="11">
    <source>
        <dbReference type="SAM" id="MobiDB-lite"/>
    </source>
</evidence>
<evidence type="ECO:0000256" key="7">
    <source>
        <dbReference type="ARBA" id="ARBA00022840"/>
    </source>
</evidence>
<dbReference type="SUPFAM" id="SSF55060">
    <property type="entry name" value="GHMP Kinase, C-terminal domain"/>
    <property type="match status" value="1"/>
</dbReference>
<keyword evidence="4 10" id="KW-0808">Transferase</keyword>
<dbReference type="FunFam" id="3.30.230.10:FF:000022">
    <property type="entry name" value="4-diphosphocytidyl-2-C-methyl-D-erythritol kinase"/>
    <property type="match status" value="1"/>
</dbReference>
<evidence type="ECO:0000256" key="5">
    <source>
        <dbReference type="ARBA" id="ARBA00022741"/>
    </source>
</evidence>
<dbReference type="InterPro" id="IPR013750">
    <property type="entry name" value="GHMP_kinase_C_dom"/>
</dbReference>
<evidence type="ECO:0000256" key="6">
    <source>
        <dbReference type="ARBA" id="ARBA00022777"/>
    </source>
</evidence>
<reference evidence="14 15" key="1">
    <citation type="submission" date="2019-03" db="EMBL/GenBank/DDBJ databases">
        <title>Genomic Encyclopedia of Type Strains, Phase IV (KMG-IV): sequencing the most valuable type-strain genomes for metagenomic binning, comparative biology and taxonomic classification.</title>
        <authorList>
            <person name="Goeker M."/>
        </authorList>
    </citation>
    <scope>NUCLEOTIDE SEQUENCE [LARGE SCALE GENOMIC DNA]</scope>
    <source>
        <strain evidence="14 15">DSM 28403</strain>
    </source>
</reference>
<dbReference type="Pfam" id="PF08544">
    <property type="entry name" value="GHMP_kinases_C"/>
    <property type="match status" value="1"/>
</dbReference>
<organism evidence="14 15">
    <name type="scientific">Mesocricetibacter intestinalis</name>
    <dbReference type="NCBI Taxonomy" id="1521930"/>
    <lineage>
        <taxon>Bacteria</taxon>
        <taxon>Pseudomonadati</taxon>
        <taxon>Pseudomonadota</taxon>
        <taxon>Gammaproteobacteria</taxon>
        <taxon>Pasteurellales</taxon>
        <taxon>Pasteurellaceae</taxon>
        <taxon>Mesocricetibacter</taxon>
    </lineage>
</organism>
<feature type="region of interest" description="Disordered" evidence="11">
    <location>
        <begin position="297"/>
        <end position="321"/>
    </location>
</feature>
<dbReference type="Gene3D" id="3.30.230.10">
    <property type="match status" value="1"/>
</dbReference>
<dbReference type="InterPro" id="IPR004424">
    <property type="entry name" value="IspE"/>
</dbReference>
<dbReference type="RefSeq" id="WP_133545395.1">
    <property type="nucleotide sequence ID" value="NZ_SNYQ01000007.1"/>
</dbReference>
<dbReference type="EC" id="2.7.1.148" evidence="2 10"/>
<evidence type="ECO:0000256" key="4">
    <source>
        <dbReference type="ARBA" id="ARBA00022679"/>
    </source>
</evidence>
<keyword evidence="6 10" id="KW-0418">Kinase</keyword>
<proteinExistence type="inferred from homology"/>
<keyword evidence="7 10" id="KW-0067">ATP-binding</keyword>
<dbReference type="GO" id="GO:0016114">
    <property type="term" value="P:terpenoid biosynthetic process"/>
    <property type="evidence" value="ECO:0007669"/>
    <property type="project" value="UniProtKB-UniRule"/>
</dbReference>
<dbReference type="PANTHER" id="PTHR43527:SF2">
    <property type="entry name" value="4-DIPHOSPHOCYTIDYL-2-C-METHYL-D-ERYTHRITOL KINASE, CHLOROPLASTIC"/>
    <property type="match status" value="1"/>
</dbReference>
<dbReference type="SUPFAM" id="SSF54211">
    <property type="entry name" value="Ribosomal protein S5 domain 2-like"/>
    <property type="match status" value="1"/>
</dbReference>
<comment type="function">
    <text evidence="10">Catalyzes the phosphorylation of the position 2 hydroxy group of 4-diphosphocytidyl-2C-methyl-D-erythritol.</text>
</comment>